<dbReference type="EMBL" id="PXYG01000001">
    <property type="protein sequence ID" value="PSJ48202.1"/>
    <property type="molecule type" value="Genomic_DNA"/>
</dbReference>
<gene>
    <name evidence="2" type="ORF">C7H85_02795</name>
</gene>
<keyword evidence="1" id="KW-1133">Transmembrane helix</keyword>
<dbReference type="NCBIfam" id="TIGR02532">
    <property type="entry name" value="IV_pilin_GFxxxE"/>
    <property type="match status" value="1"/>
</dbReference>
<organism evidence="2 3">
    <name type="scientific">Zobellella endophytica</name>
    <dbReference type="NCBI Taxonomy" id="2116700"/>
    <lineage>
        <taxon>Bacteria</taxon>
        <taxon>Pseudomonadati</taxon>
        <taxon>Pseudomonadota</taxon>
        <taxon>Gammaproteobacteria</taxon>
        <taxon>Aeromonadales</taxon>
        <taxon>Aeromonadaceae</taxon>
        <taxon>Zobellella</taxon>
    </lineage>
</organism>
<dbReference type="AlphaFoldDB" id="A0A2P7RDE9"/>
<comment type="caution">
    <text evidence="2">The sequence shown here is derived from an EMBL/GenBank/DDBJ whole genome shotgun (WGS) entry which is preliminary data.</text>
</comment>
<reference evidence="2 3" key="1">
    <citation type="submission" date="2018-03" db="EMBL/GenBank/DDBJ databases">
        <title>The draft genome of Zobellella sp. 59N8.</title>
        <authorList>
            <person name="Liu L."/>
            <person name="Li L."/>
            <person name="Zhang X."/>
            <person name="Liang L."/>
            <person name="Wang T."/>
        </authorList>
    </citation>
    <scope>NUCLEOTIDE SEQUENCE [LARGE SCALE GENOMIC DNA]</scope>
    <source>
        <strain evidence="2 3">59N8</strain>
    </source>
</reference>
<feature type="transmembrane region" description="Helical" evidence="1">
    <location>
        <begin position="12"/>
        <end position="32"/>
    </location>
</feature>
<dbReference type="Proteomes" id="UP000240243">
    <property type="component" value="Unassembled WGS sequence"/>
</dbReference>
<dbReference type="InterPro" id="IPR012902">
    <property type="entry name" value="N_methyl_site"/>
</dbReference>
<keyword evidence="3" id="KW-1185">Reference proteome</keyword>
<keyword evidence="1" id="KW-0812">Transmembrane</keyword>
<name>A0A2P7RDE9_9GAMM</name>
<proteinExistence type="predicted"/>
<protein>
    <submittedName>
        <fullName evidence="2">Prepilin-type cleavage/methylation-like protein</fullName>
    </submittedName>
</protein>
<evidence type="ECO:0000313" key="2">
    <source>
        <dbReference type="EMBL" id="PSJ48202.1"/>
    </source>
</evidence>
<dbReference type="RefSeq" id="WP_106728613.1">
    <property type="nucleotide sequence ID" value="NZ_PXYG01000001.1"/>
</dbReference>
<sequence>MRPEPGFSLLEFVLGLVILAIALVGVTLFFAAQPRQLDPVFQFRAVSLAEALAEQILAVPYDAQNNPAMQRRCDITAGAGVCSAAAGYGTEHEADRGIITRFDDVDDFHDWCTSPVAGTRLAADLGLPDTALYSRFQVTSCVTPQTDEAGQPYKQIRLTVRQVGSGELSLLLNRYNIR</sequence>
<keyword evidence="1" id="KW-0472">Membrane</keyword>
<accession>A0A2P7RDE9</accession>
<evidence type="ECO:0000256" key="1">
    <source>
        <dbReference type="SAM" id="Phobius"/>
    </source>
</evidence>
<evidence type="ECO:0000313" key="3">
    <source>
        <dbReference type="Proteomes" id="UP000240243"/>
    </source>
</evidence>
<dbReference type="OrthoDB" id="5600450at2"/>